<dbReference type="CDD" id="cd11642">
    <property type="entry name" value="SUMT"/>
    <property type="match status" value="1"/>
</dbReference>
<dbReference type="PIRSF" id="PIRSF036426">
    <property type="entry name" value="Sirohaem_synth"/>
    <property type="match status" value="1"/>
</dbReference>
<evidence type="ECO:0000313" key="17">
    <source>
        <dbReference type="EMBL" id="MCR0985561.1"/>
    </source>
</evidence>
<comment type="catalytic activity">
    <reaction evidence="13">
        <text>precorrin-2 + NAD(+) = sirohydrochlorin + NADH + 2 H(+)</text>
        <dbReference type="Rhea" id="RHEA:15613"/>
        <dbReference type="ChEBI" id="CHEBI:15378"/>
        <dbReference type="ChEBI" id="CHEBI:57540"/>
        <dbReference type="ChEBI" id="CHEBI:57945"/>
        <dbReference type="ChEBI" id="CHEBI:58351"/>
        <dbReference type="ChEBI" id="CHEBI:58827"/>
        <dbReference type="EC" id="1.3.1.76"/>
    </reaction>
</comment>
<dbReference type="Proteomes" id="UP001524642">
    <property type="component" value="Unassembled WGS sequence"/>
</dbReference>
<evidence type="ECO:0000259" key="14">
    <source>
        <dbReference type="Pfam" id="PF00590"/>
    </source>
</evidence>
<dbReference type="Gene3D" id="3.40.50.720">
    <property type="entry name" value="NAD(P)-binding Rossmann-like Domain"/>
    <property type="match status" value="1"/>
</dbReference>
<keyword evidence="18" id="KW-1185">Reference proteome</keyword>
<evidence type="ECO:0000256" key="2">
    <source>
        <dbReference type="ARBA" id="ARBA00005879"/>
    </source>
</evidence>
<evidence type="ECO:0000256" key="9">
    <source>
        <dbReference type="ARBA" id="ARBA00023239"/>
    </source>
</evidence>
<keyword evidence="10" id="KW-0627">Porphyrin biosynthesis</keyword>
<dbReference type="InterPro" id="IPR019478">
    <property type="entry name" value="Sirohaem_synthase_dimer_dom"/>
</dbReference>
<dbReference type="EC" id="1.3.1.76" evidence="17"/>
<feature type="domain" description="Siroheme synthase central" evidence="16">
    <location>
        <begin position="100"/>
        <end position="124"/>
    </location>
</feature>
<dbReference type="Gene3D" id="3.30.160.110">
    <property type="entry name" value="Siroheme synthase, domain 2"/>
    <property type="match status" value="1"/>
</dbReference>
<dbReference type="InterPro" id="IPR035996">
    <property type="entry name" value="4pyrrol_Methylase_sf"/>
</dbReference>
<dbReference type="SUPFAM" id="SSF53790">
    <property type="entry name" value="Tetrapyrrole methylase"/>
    <property type="match status" value="1"/>
</dbReference>
<dbReference type="GO" id="GO:0043115">
    <property type="term" value="F:precorrin-2 dehydrogenase activity"/>
    <property type="evidence" value="ECO:0007669"/>
    <property type="project" value="UniProtKB-EC"/>
</dbReference>
<comment type="similarity">
    <text evidence="2">Belongs to the precorrin methyltransferase family.</text>
</comment>
<dbReference type="SUPFAM" id="SSF51735">
    <property type="entry name" value="NAD(P)-binding Rossmann-fold domains"/>
    <property type="match status" value="1"/>
</dbReference>
<feature type="domain" description="Sirohaem synthase dimerisation" evidence="15">
    <location>
        <begin position="130"/>
        <end position="186"/>
    </location>
</feature>
<keyword evidence="5 17" id="KW-0808">Transferase</keyword>
<organism evidence="17 18">
    <name type="scientific">Roseomonas populi</name>
    <dbReference type="NCBI Taxonomy" id="3121582"/>
    <lineage>
        <taxon>Bacteria</taxon>
        <taxon>Pseudomonadati</taxon>
        <taxon>Pseudomonadota</taxon>
        <taxon>Alphaproteobacteria</taxon>
        <taxon>Acetobacterales</taxon>
        <taxon>Roseomonadaceae</taxon>
        <taxon>Roseomonas</taxon>
    </lineage>
</organism>
<dbReference type="NCBIfam" id="NF004790">
    <property type="entry name" value="PRK06136.1"/>
    <property type="match status" value="1"/>
</dbReference>
<evidence type="ECO:0000256" key="8">
    <source>
        <dbReference type="ARBA" id="ARBA00023027"/>
    </source>
</evidence>
<evidence type="ECO:0000256" key="12">
    <source>
        <dbReference type="ARBA" id="ARBA00025705"/>
    </source>
</evidence>
<dbReference type="InterPro" id="IPR037115">
    <property type="entry name" value="Sirohaem_synt_dimer_dom_sf"/>
</dbReference>
<dbReference type="GO" id="GO:0051266">
    <property type="term" value="F:sirohydrochlorin ferrochelatase activity"/>
    <property type="evidence" value="ECO:0007669"/>
    <property type="project" value="UniProtKB-EC"/>
</dbReference>
<protein>
    <submittedName>
        <fullName evidence="17">Siroheme synthase CysG</fullName>
        <ecNumber evidence="17">1.3.1.76</ecNumber>
        <ecNumber evidence="17">2.1.1.107</ecNumber>
        <ecNumber evidence="17">4.99.1.4</ecNumber>
    </submittedName>
</protein>
<dbReference type="Pfam" id="PF00590">
    <property type="entry name" value="TP_methylase"/>
    <property type="match status" value="1"/>
</dbReference>
<evidence type="ECO:0000256" key="3">
    <source>
        <dbReference type="ARBA" id="ARBA00022573"/>
    </source>
</evidence>
<dbReference type="InterPro" id="IPR006366">
    <property type="entry name" value="CobA/CysG_C"/>
</dbReference>
<dbReference type="InterPro" id="IPR028281">
    <property type="entry name" value="Sirohaem_synthase_central"/>
</dbReference>
<evidence type="ECO:0000256" key="4">
    <source>
        <dbReference type="ARBA" id="ARBA00022603"/>
    </source>
</evidence>
<dbReference type="PANTHER" id="PTHR45790">
    <property type="entry name" value="SIROHEME SYNTHASE-RELATED"/>
    <property type="match status" value="1"/>
</dbReference>
<evidence type="ECO:0000256" key="6">
    <source>
        <dbReference type="ARBA" id="ARBA00022691"/>
    </source>
</evidence>
<sequence>MQHFPAFLDLRGRTVLVLGEGEAVETKAALLARAGATLLRAPRFAGSLPAGCALAIGAGAPNGDLEALSAACMAQGIPVNIVDRPALCSFVVPAIVDRAPITIGISTGGAAPVLARLLRARIEAVLPPTLGRLAALADRFKAAVRSALPDLAARRRFLDAVLTGPVADLSLAGREAEAEAAFGAALRAADTRPQGVVHLVGAGPGAADLLTLRALRLLGEADVIVHDRLVSEEVLDLARRDAERIYVGKKRAHHCVPQEGINDLLVSLARAGKRVVRLKGGDPFIFGRGGEEADACHAAGIPCEVVPGVTAALACAAALGTPLTHRDHARTVTFATGHTREGRLDLDFAALARTGQTLAIYMGVTTLHLLRDGLVAAGLPGGTAAALVERGGSAAQRFLRGTLDQVVTEAPTWHSGGPVMILIGSIAAQRYDRN</sequence>
<dbReference type="Gene3D" id="1.10.8.210">
    <property type="entry name" value="Sirohaem synthase, dimerisation domain"/>
    <property type="match status" value="1"/>
</dbReference>
<name>A0ABT1XCU8_9PROT</name>
<keyword evidence="8" id="KW-0520">NAD</keyword>
<dbReference type="InterPro" id="IPR000878">
    <property type="entry name" value="4pyrrol_Mease"/>
</dbReference>
<keyword evidence="11" id="KW-0511">Multifunctional enzyme</keyword>
<dbReference type="InterPro" id="IPR014777">
    <property type="entry name" value="4pyrrole_Mease_sub1"/>
</dbReference>
<dbReference type="InterPro" id="IPR036291">
    <property type="entry name" value="NAD(P)-bd_dom_sf"/>
</dbReference>
<evidence type="ECO:0000256" key="5">
    <source>
        <dbReference type="ARBA" id="ARBA00022679"/>
    </source>
</evidence>
<feature type="domain" description="Tetrapyrrole methylase" evidence="14">
    <location>
        <begin position="197"/>
        <end position="406"/>
    </location>
</feature>
<accession>A0ABT1XCU8</accession>
<dbReference type="EC" id="4.99.1.4" evidence="17"/>
<dbReference type="Gene3D" id="3.40.1010.10">
    <property type="entry name" value="Cobalt-precorrin-4 Transmethylase, Domain 1"/>
    <property type="match status" value="1"/>
</dbReference>
<dbReference type="GO" id="GO:0032259">
    <property type="term" value="P:methylation"/>
    <property type="evidence" value="ECO:0007669"/>
    <property type="project" value="UniProtKB-KW"/>
</dbReference>
<dbReference type="PROSITE" id="PS00839">
    <property type="entry name" value="SUMT_1"/>
    <property type="match status" value="1"/>
</dbReference>
<comment type="pathway">
    <text evidence="1">Porphyrin-containing compound metabolism; siroheme biosynthesis; sirohydrochlorin from precorrin-2: step 1/1.</text>
</comment>
<dbReference type="InterPro" id="IPR014776">
    <property type="entry name" value="4pyrrole_Mease_sub2"/>
</dbReference>
<evidence type="ECO:0000256" key="13">
    <source>
        <dbReference type="ARBA" id="ARBA00047561"/>
    </source>
</evidence>
<proteinExistence type="inferred from homology"/>
<dbReference type="InterPro" id="IPR003043">
    <property type="entry name" value="Uropor_MeTrfase_CS"/>
</dbReference>
<comment type="pathway">
    <text evidence="12">Porphyrin-containing compound metabolism; siroheme biosynthesis; precorrin-2 from uroporphyrinogen III: step 1/1.</text>
</comment>
<evidence type="ECO:0000259" key="16">
    <source>
        <dbReference type="Pfam" id="PF14824"/>
    </source>
</evidence>
<keyword evidence="6" id="KW-0949">S-adenosyl-L-methionine</keyword>
<keyword evidence="3" id="KW-0169">Cobalamin biosynthesis</keyword>
<dbReference type="SUPFAM" id="SSF75615">
    <property type="entry name" value="Siroheme synthase middle domains-like"/>
    <property type="match status" value="1"/>
</dbReference>
<gene>
    <name evidence="17" type="primary">cysG</name>
    <name evidence="17" type="ORF">NRP21_26265</name>
</gene>
<reference evidence="17 18" key="1">
    <citation type="submission" date="2022-06" db="EMBL/GenBank/DDBJ databases">
        <title>Roseomonas CN29.</title>
        <authorList>
            <person name="Cheng Y."/>
            <person name="He X."/>
        </authorList>
    </citation>
    <scope>NUCLEOTIDE SEQUENCE [LARGE SCALE GENOMIC DNA]</scope>
    <source>
        <strain evidence="17 18">CN29</strain>
    </source>
</reference>
<comment type="caution">
    <text evidence="17">The sequence shown here is derived from an EMBL/GenBank/DDBJ whole genome shotgun (WGS) entry which is preliminary data.</text>
</comment>
<keyword evidence="4 17" id="KW-0489">Methyltransferase</keyword>
<keyword evidence="7 17" id="KW-0560">Oxidoreductase</keyword>
<dbReference type="EC" id="2.1.1.107" evidence="17"/>
<dbReference type="Gene3D" id="3.30.950.10">
    <property type="entry name" value="Methyltransferase, Cobalt-precorrin-4 Transmethylase, Domain 2"/>
    <property type="match status" value="1"/>
</dbReference>
<dbReference type="InterPro" id="IPR006367">
    <property type="entry name" value="Sirohaem_synthase_N"/>
</dbReference>
<evidence type="ECO:0000259" key="15">
    <source>
        <dbReference type="Pfam" id="PF10414"/>
    </source>
</evidence>
<evidence type="ECO:0000256" key="1">
    <source>
        <dbReference type="ARBA" id="ARBA00005010"/>
    </source>
</evidence>
<dbReference type="InterPro" id="IPR012409">
    <property type="entry name" value="Sirohaem_synth"/>
</dbReference>
<evidence type="ECO:0000256" key="7">
    <source>
        <dbReference type="ARBA" id="ARBA00023002"/>
    </source>
</evidence>
<keyword evidence="9 17" id="KW-0456">Lyase</keyword>
<dbReference type="RefSeq" id="WP_257719207.1">
    <property type="nucleotide sequence ID" value="NZ_JANJOU010000036.1"/>
</dbReference>
<dbReference type="NCBIfam" id="NF007922">
    <property type="entry name" value="PRK10637.1"/>
    <property type="match status" value="1"/>
</dbReference>
<dbReference type="EMBL" id="JANJOU010000036">
    <property type="protein sequence ID" value="MCR0985561.1"/>
    <property type="molecule type" value="Genomic_DNA"/>
</dbReference>
<dbReference type="NCBIfam" id="TIGR01470">
    <property type="entry name" value="cysG_Nterm"/>
    <property type="match status" value="1"/>
</dbReference>
<dbReference type="NCBIfam" id="TIGR01469">
    <property type="entry name" value="cobA_cysG_Cterm"/>
    <property type="match status" value="1"/>
</dbReference>
<dbReference type="PANTHER" id="PTHR45790:SF3">
    <property type="entry name" value="S-ADENOSYL-L-METHIONINE-DEPENDENT UROPORPHYRINOGEN III METHYLTRANSFERASE, CHLOROPLASTIC"/>
    <property type="match status" value="1"/>
</dbReference>
<dbReference type="GO" id="GO:0004851">
    <property type="term" value="F:uroporphyrin-III C-methyltransferase activity"/>
    <property type="evidence" value="ECO:0007669"/>
    <property type="project" value="UniProtKB-EC"/>
</dbReference>
<evidence type="ECO:0000313" key="18">
    <source>
        <dbReference type="Proteomes" id="UP001524642"/>
    </source>
</evidence>
<evidence type="ECO:0000256" key="10">
    <source>
        <dbReference type="ARBA" id="ARBA00023244"/>
    </source>
</evidence>
<dbReference type="Pfam" id="PF10414">
    <property type="entry name" value="CysG_dimeriser"/>
    <property type="match status" value="1"/>
</dbReference>
<dbReference type="InterPro" id="IPR050161">
    <property type="entry name" value="Siro_Cobalamin_biosynth"/>
</dbReference>
<dbReference type="Pfam" id="PF13241">
    <property type="entry name" value="NAD_binding_7"/>
    <property type="match status" value="1"/>
</dbReference>
<dbReference type="Pfam" id="PF14824">
    <property type="entry name" value="Sirohm_synth_M"/>
    <property type="match status" value="1"/>
</dbReference>
<evidence type="ECO:0000256" key="11">
    <source>
        <dbReference type="ARBA" id="ARBA00023268"/>
    </source>
</evidence>